<accession>E4V6Y3</accession>
<feature type="compositionally biased region" description="Acidic residues" evidence="4">
    <location>
        <begin position="796"/>
        <end position="810"/>
    </location>
</feature>
<evidence type="ECO:0000256" key="4">
    <source>
        <dbReference type="SAM" id="MobiDB-lite"/>
    </source>
</evidence>
<feature type="region of interest" description="Disordered" evidence="4">
    <location>
        <begin position="711"/>
        <end position="772"/>
    </location>
</feature>
<dbReference type="GO" id="GO:0006355">
    <property type="term" value="P:regulation of DNA-templated transcription"/>
    <property type="evidence" value="ECO:0007669"/>
    <property type="project" value="InterPro"/>
</dbReference>
<keyword evidence="3" id="KW-0539">Nucleus</keyword>
<dbReference type="GO" id="GO:0005730">
    <property type="term" value="C:nucleolus"/>
    <property type="evidence" value="ECO:0007669"/>
    <property type="project" value="InterPro"/>
</dbReference>
<evidence type="ECO:0000313" key="5">
    <source>
        <dbReference type="EMBL" id="EFQ96849.1"/>
    </source>
</evidence>
<protein>
    <submittedName>
        <fullName evidence="5">DNA polymerase V</fullName>
    </submittedName>
</protein>
<dbReference type="STRING" id="535722.E4V6Y3"/>
<evidence type="ECO:0000313" key="6">
    <source>
        <dbReference type="Proteomes" id="UP000002669"/>
    </source>
</evidence>
<comment type="similarity">
    <text evidence="2">Belongs to the MYBBP1A family.</text>
</comment>
<keyword evidence="6" id="KW-1185">Reference proteome</keyword>
<dbReference type="AlphaFoldDB" id="E4V6Y3"/>
<gene>
    <name evidence="5" type="ORF">MGYG_08770</name>
</gene>
<proteinExistence type="inferred from homology"/>
<dbReference type="SUPFAM" id="SSF48371">
    <property type="entry name" value="ARM repeat"/>
    <property type="match status" value="1"/>
</dbReference>
<feature type="compositionally biased region" description="Acidic residues" evidence="4">
    <location>
        <begin position="716"/>
        <end position="769"/>
    </location>
</feature>
<dbReference type="GeneID" id="10024462"/>
<sequence length="999" mass="110924">MSSFNPKKRRREKVNVDIKLVEIYDDLGNENDEIRLKAASELLSRFTPEANPAPEDVEKALLRLFRGLCSSRKAARLGFSIALTELLCMLFGPTGGERKNGLAGWDVSKAIDLLESNTNTTNAESGQEERDRHFGRLFGAEAILKSYSLFQPGVPFEHWTRLLSLVFELANKKPWLREECGYIIFIAIRDIGARNRDTKYIDSALAALCENNLAKTPEGIAIWLAAMDLSCSPAVAFPSGVWSHDHPLNSREKASLAKIMKESSGQDASNGEEAKVKSSGVWNPKLPFAWDPILTKLYSTPVEKAQNESKGKKEKSAQLSFIDFWTEVVDCGLFAAASSEERKYWGFLVFMKVLKEGSVEVASQIFTQNFMRCMMNQLAVEDRYLHKIAVKAAKSIQTRASKEPDFAYPALCGLMGPRGAVNFDQIAKVKVVEKIVTDVSHTAIKKLVPFFEGLIVNPEADDKAAASRRQLIANFLQTIVKSVMTSAKENDSDELDAAVEVIILTLAKYTYFSGEAAKPTISGTTRELFRNKIMASLNIVISSQKRSADIVYKIVQKIRDMEENGESGKSIIDMSESITESVHSAFKTLKKINKKSKQDDGEQDQTAQGLKLLYSLTILQVYNGDADAVSMLDELKMCYDKFLSYKKANDEESAQASDALVEILLSFASKPSHLFRKMSEQVFGAFADKLTHAGLESLLAVIDAKESLAGQQELFDKDDDEDEGEDDDDEEIDSDVEMIDGSDVEVVDAASESESDDEDEEEEEEEDGENEKNLAEFDAKLAAALGTHRADKDLEASDGSDDGSDMGDDDMEALDAQLVKVFQAREQASNKKKDKKDAKETMINFKNRVLDLLDIYVKKCHSNPLALEIIIPLLRLLRKSSVQQLVQKAANVLREYTRLCKGSAVPEVESAEPIWKMLGQVHYEAMRSASGPHGASCSQASLLLVKVLVAHDKESISGIVDVYADTRKQQLLSNKCHVQPSFFSDWNSWCVSASKQLKN</sequence>
<evidence type="ECO:0000256" key="2">
    <source>
        <dbReference type="ARBA" id="ARBA00006809"/>
    </source>
</evidence>
<feature type="region of interest" description="Disordered" evidence="4">
    <location>
        <begin position="788"/>
        <end position="810"/>
    </location>
</feature>
<dbReference type="InterPro" id="IPR016024">
    <property type="entry name" value="ARM-type_fold"/>
</dbReference>
<evidence type="ECO:0000256" key="3">
    <source>
        <dbReference type="ARBA" id="ARBA00023242"/>
    </source>
</evidence>
<dbReference type="VEuPathDB" id="FungiDB:MGYG_08770"/>
<dbReference type="FunCoup" id="E4V6Y3">
    <property type="interactions" value="332"/>
</dbReference>
<dbReference type="OrthoDB" id="342531at2759"/>
<dbReference type="RefSeq" id="XP_003169226.1">
    <property type="nucleotide sequence ID" value="XM_003169178.1"/>
</dbReference>
<organism evidence="6">
    <name type="scientific">Arthroderma gypseum (strain ATCC MYA-4604 / CBS 118893)</name>
    <name type="common">Microsporum gypseum</name>
    <dbReference type="NCBI Taxonomy" id="535722"/>
    <lineage>
        <taxon>Eukaryota</taxon>
        <taxon>Fungi</taxon>
        <taxon>Dikarya</taxon>
        <taxon>Ascomycota</taxon>
        <taxon>Pezizomycotina</taxon>
        <taxon>Eurotiomycetes</taxon>
        <taxon>Eurotiomycetidae</taxon>
        <taxon>Onygenales</taxon>
        <taxon>Arthrodermataceae</taxon>
        <taxon>Nannizzia</taxon>
    </lineage>
</organism>
<dbReference type="PANTHER" id="PTHR13213">
    <property type="entry name" value="MYB-BINDING PROTEIN 1A FAMILY MEMBER"/>
    <property type="match status" value="1"/>
</dbReference>
<name>E4V6Y3_ARTGP</name>
<dbReference type="GO" id="GO:0000182">
    <property type="term" value="F:rDNA binding"/>
    <property type="evidence" value="ECO:0007669"/>
    <property type="project" value="TreeGrafter"/>
</dbReference>
<dbReference type="HOGENOM" id="CLU_005212_1_0_1"/>
<comment type="subcellular location">
    <subcellularLocation>
        <location evidence="1">Nucleus</location>
    </subcellularLocation>
</comment>
<evidence type="ECO:0000256" key="1">
    <source>
        <dbReference type="ARBA" id="ARBA00004123"/>
    </source>
</evidence>
<dbReference type="eggNOG" id="KOG1926">
    <property type="taxonomic scope" value="Eukaryota"/>
</dbReference>
<dbReference type="EMBL" id="DS989831">
    <property type="protein sequence ID" value="EFQ96849.1"/>
    <property type="molecule type" value="Genomic_DNA"/>
</dbReference>
<dbReference type="OMA" id="VWKHDDP"/>
<reference evidence="6" key="1">
    <citation type="journal article" date="2012" name="MBio">
        <title>Comparative genome analysis of Trichophyton rubrum and related dermatophytes reveals candidate genes involved in infection.</title>
        <authorList>
            <person name="Martinez D.A."/>
            <person name="Oliver B.G."/>
            <person name="Graeser Y."/>
            <person name="Goldberg J.M."/>
            <person name="Li W."/>
            <person name="Martinez-Rossi N.M."/>
            <person name="Monod M."/>
            <person name="Shelest E."/>
            <person name="Barton R.C."/>
            <person name="Birch E."/>
            <person name="Brakhage A.A."/>
            <person name="Chen Z."/>
            <person name="Gurr S.J."/>
            <person name="Heiman D."/>
            <person name="Heitman J."/>
            <person name="Kosti I."/>
            <person name="Rossi A."/>
            <person name="Saif S."/>
            <person name="Samalova M."/>
            <person name="Saunders C.W."/>
            <person name="Shea T."/>
            <person name="Summerbell R.C."/>
            <person name="Xu J."/>
            <person name="Young S."/>
            <person name="Zeng Q."/>
            <person name="Birren B.W."/>
            <person name="Cuomo C.A."/>
            <person name="White T.C."/>
        </authorList>
    </citation>
    <scope>NUCLEOTIDE SEQUENCE [LARGE SCALE GENOMIC DNA]</scope>
    <source>
        <strain evidence="6">ATCC MYA-4604 / CBS 118893</strain>
    </source>
</reference>
<dbReference type="Pfam" id="PF04931">
    <property type="entry name" value="DNA_pol_phi"/>
    <property type="match status" value="1"/>
</dbReference>
<dbReference type="Proteomes" id="UP000002669">
    <property type="component" value="Unassembled WGS sequence"/>
</dbReference>
<dbReference type="InterPro" id="IPR007015">
    <property type="entry name" value="DNA_pol_V/MYBBP1A"/>
</dbReference>
<dbReference type="PANTHER" id="PTHR13213:SF2">
    <property type="entry name" value="MYB-BINDING PROTEIN 1A"/>
    <property type="match status" value="1"/>
</dbReference>
<dbReference type="InParanoid" id="E4V6Y3"/>